<sequence length="364" mass="40844">MSIGSEPAPSAAMEGSWGQDSASVRTQEACHPIGQAPDPIRPASLLDYVPHYVEIGDLGRGNFGLVLRALDTRPTSQSPEVAIKMLPRGEFIRNYKTYVKREIVHQSSLRHPSIIRLREVFMTPTHIGVVMDCANGGDLHAYITRRPAMRLCEEEARWFFQQLVVGLDYCHSRGVANRDLKLENLLLDSADSPRPILKMCDFGYSKHELNSLPKTSVGTTCYMAPEVYLGYTTYDAKVADIWSLGIILFAMLFGAFPFKGRDKRYIQAVLLGRYAIPPDVQVSSGVMHLLSLMLVPEPSCRCELSAIIHHPWFLQDLPAGAFEMNARLLAEKLQLEDVPYRVNRLVDMAQRLGDAREPVTFVRL</sequence>
<evidence type="ECO:0000259" key="6">
    <source>
        <dbReference type="PROSITE" id="PS50011"/>
    </source>
</evidence>
<keyword evidence="5" id="KW-1133">Transmembrane helix</keyword>
<evidence type="ECO:0000256" key="5">
    <source>
        <dbReference type="SAM" id="Phobius"/>
    </source>
</evidence>
<keyword evidence="5" id="KW-0472">Membrane</keyword>
<dbReference type="InterPro" id="IPR017441">
    <property type="entry name" value="Protein_kinase_ATP_BS"/>
</dbReference>
<feature type="transmembrane region" description="Helical" evidence="5">
    <location>
        <begin position="241"/>
        <end position="258"/>
    </location>
</feature>
<dbReference type="GO" id="GO:0005737">
    <property type="term" value="C:cytoplasm"/>
    <property type="evidence" value="ECO:0007669"/>
    <property type="project" value="TreeGrafter"/>
</dbReference>
<dbReference type="GO" id="GO:0005524">
    <property type="term" value="F:ATP binding"/>
    <property type="evidence" value="ECO:0007669"/>
    <property type="project" value="UniProtKB-UniRule"/>
</dbReference>
<dbReference type="SUPFAM" id="SSF56112">
    <property type="entry name" value="Protein kinase-like (PK-like)"/>
    <property type="match status" value="1"/>
</dbReference>
<evidence type="ECO:0000256" key="4">
    <source>
        <dbReference type="SAM" id="MobiDB-lite"/>
    </source>
</evidence>
<evidence type="ECO:0000256" key="1">
    <source>
        <dbReference type="ARBA" id="ARBA00022741"/>
    </source>
</evidence>
<keyword evidence="1 3" id="KW-0547">Nucleotide-binding</keyword>
<dbReference type="FunFam" id="1.10.510.10:FF:000571">
    <property type="entry name" value="Maternal embryonic leucine zipper kinase"/>
    <property type="match status" value="1"/>
</dbReference>
<gene>
    <name evidence="7" type="ORF">g.26318</name>
</gene>
<dbReference type="InterPro" id="IPR000719">
    <property type="entry name" value="Prot_kinase_dom"/>
</dbReference>
<proteinExistence type="predicted"/>
<accession>A0A1D2AAR4</accession>
<dbReference type="PROSITE" id="PS50011">
    <property type="entry name" value="PROTEIN_KINASE_DOM"/>
    <property type="match status" value="1"/>
</dbReference>
<keyword evidence="2 3" id="KW-0067">ATP-binding</keyword>
<evidence type="ECO:0000313" key="7">
    <source>
        <dbReference type="EMBL" id="JAT76015.1"/>
    </source>
</evidence>
<dbReference type="PROSITE" id="PS00107">
    <property type="entry name" value="PROTEIN_KINASE_ATP"/>
    <property type="match status" value="1"/>
</dbReference>
<feature type="binding site" evidence="3">
    <location>
        <position position="84"/>
    </location>
    <ligand>
        <name>ATP</name>
        <dbReference type="ChEBI" id="CHEBI:30616"/>
    </ligand>
</feature>
<dbReference type="GO" id="GO:0004674">
    <property type="term" value="F:protein serine/threonine kinase activity"/>
    <property type="evidence" value="ECO:0007669"/>
    <property type="project" value="TreeGrafter"/>
</dbReference>
<dbReference type="SMART" id="SM00220">
    <property type="entry name" value="S_TKc"/>
    <property type="match status" value="1"/>
</dbReference>
<organism evidence="7">
    <name type="scientific">Auxenochlorella protothecoides</name>
    <name type="common">Green microalga</name>
    <name type="synonym">Chlorella protothecoides</name>
    <dbReference type="NCBI Taxonomy" id="3075"/>
    <lineage>
        <taxon>Eukaryota</taxon>
        <taxon>Viridiplantae</taxon>
        <taxon>Chlorophyta</taxon>
        <taxon>core chlorophytes</taxon>
        <taxon>Trebouxiophyceae</taxon>
        <taxon>Chlorellales</taxon>
        <taxon>Chlorellaceae</taxon>
        <taxon>Auxenochlorella</taxon>
    </lineage>
</organism>
<dbReference type="PANTHER" id="PTHR24346">
    <property type="entry name" value="MAP/MICROTUBULE AFFINITY-REGULATING KINASE"/>
    <property type="match status" value="1"/>
</dbReference>
<dbReference type="Gene3D" id="1.10.510.10">
    <property type="entry name" value="Transferase(Phosphotransferase) domain 1"/>
    <property type="match status" value="1"/>
</dbReference>
<dbReference type="EMBL" id="GDKF01002607">
    <property type="protein sequence ID" value="JAT76015.1"/>
    <property type="molecule type" value="Transcribed_RNA"/>
</dbReference>
<feature type="domain" description="Protein kinase" evidence="6">
    <location>
        <begin position="52"/>
        <end position="313"/>
    </location>
</feature>
<dbReference type="Pfam" id="PF00069">
    <property type="entry name" value="Pkinase"/>
    <property type="match status" value="1"/>
</dbReference>
<reference evidence="7" key="1">
    <citation type="submission" date="2015-08" db="EMBL/GenBank/DDBJ databases">
        <authorList>
            <person name="Babu N.S."/>
            <person name="Beckwith C.J."/>
            <person name="Beseler K.G."/>
            <person name="Brison A."/>
            <person name="Carone J.V."/>
            <person name="Caskin T.P."/>
            <person name="Diamond M."/>
            <person name="Durham M.E."/>
            <person name="Foxe J.M."/>
            <person name="Go M."/>
            <person name="Henderson B.A."/>
            <person name="Jones I.B."/>
            <person name="McGettigan J.A."/>
            <person name="Micheletti S.J."/>
            <person name="Nasrallah M.E."/>
            <person name="Ortiz D."/>
            <person name="Piller C.R."/>
            <person name="Privatt S.R."/>
            <person name="Schneider S.L."/>
            <person name="Sharp S."/>
            <person name="Smith T.C."/>
            <person name="Stanton J.D."/>
            <person name="Ullery H.E."/>
            <person name="Wilson R.J."/>
            <person name="Serrano M.G."/>
            <person name="Buck G."/>
            <person name="Lee V."/>
            <person name="Wang Y."/>
            <person name="Carvalho R."/>
            <person name="Voegtly L."/>
            <person name="Shi R."/>
            <person name="Duckworth R."/>
            <person name="Johnson A."/>
            <person name="Loviza R."/>
            <person name="Walstead R."/>
            <person name="Shah Z."/>
            <person name="Kiflezghi M."/>
            <person name="Wade K."/>
            <person name="Ball S.L."/>
            <person name="Bradley K.W."/>
            <person name="Asai D.J."/>
            <person name="Bowman C.A."/>
            <person name="Russell D.A."/>
            <person name="Pope W.H."/>
            <person name="Jacobs-Sera D."/>
            <person name="Hendrix R.W."/>
            <person name="Hatfull G.F."/>
        </authorList>
    </citation>
    <scope>NUCLEOTIDE SEQUENCE</scope>
</reference>
<dbReference type="GO" id="GO:0035556">
    <property type="term" value="P:intracellular signal transduction"/>
    <property type="evidence" value="ECO:0007669"/>
    <property type="project" value="TreeGrafter"/>
</dbReference>
<name>A0A1D2AAR4_AUXPR</name>
<dbReference type="PANTHER" id="PTHR24346:SF92">
    <property type="entry name" value="SNF1-RELATED PROTEIN KINASE 2.6"/>
    <property type="match status" value="1"/>
</dbReference>
<evidence type="ECO:0000256" key="2">
    <source>
        <dbReference type="ARBA" id="ARBA00022840"/>
    </source>
</evidence>
<dbReference type="InterPro" id="IPR011009">
    <property type="entry name" value="Kinase-like_dom_sf"/>
</dbReference>
<dbReference type="AlphaFoldDB" id="A0A1D2AAR4"/>
<keyword evidence="5" id="KW-0812">Transmembrane</keyword>
<feature type="region of interest" description="Disordered" evidence="4">
    <location>
        <begin position="1"/>
        <end position="27"/>
    </location>
</feature>
<protein>
    <recommendedName>
        <fullName evidence="6">Protein kinase domain-containing protein</fullName>
    </recommendedName>
</protein>
<evidence type="ECO:0000256" key="3">
    <source>
        <dbReference type="PROSITE-ProRule" id="PRU10141"/>
    </source>
</evidence>